<sequence length="447" mass="47998">MRVHYAKRQQNTDITAIPSVSGISGYKTAANPSDSQLVVGTNTGSVPSGTDSPDFAPGSSIVITSTSTTSLSPSQTSTVSPDLSGAKSVISLSTVIAVCIGAFVGAGILICLSILFYRRSSRRPPPRRSRQPQALALSHGVNPATPWTKFDDGEDKWEGRNEMSEKTGPTNIVLPPVSQRTTSPHSAGKTLAGDDHFGSDYDIASQSVPFSHYHPKLPEQTALEPPRPVGVDDHSRESIEGSTVGTFLSLGTVHIESGKMSPTFNVAKTTPAATSSKLHQWESAEVIDPDAHAQEVEIHHDPFSDKSTPTHYSPTETIGDRRSFHNPFFNAHPGVHSRRPSASRKQSTMSLSSDPFNKDDVTMAMPKPSFISHTVNHSSSSDGSVGNEKAIQNLIAALDLSQEVIDERMRVASMHPSEASRYSTVMDSPVGYAIPIPETEEIGFFVQ</sequence>
<evidence type="ECO:0000313" key="3">
    <source>
        <dbReference type="EMBL" id="KAF9790676.1"/>
    </source>
</evidence>
<accession>A0A9P6HP02</accession>
<evidence type="ECO:0000256" key="2">
    <source>
        <dbReference type="SAM" id="Phobius"/>
    </source>
</evidence>
<feature type="region of interest" description="Disordered" evidence="1">
    <location>
        <begin position="332"/>
        <end position="358"/>
    </location>
</feature>
<dbReference type="OrthoDB" id="2670057at2759"/>
<keyword evidence="4" id="KW-1185">Reference proteome</keyword>
<evidence type="ECO:0000313" key="4">
    <source>
        <dbReference type="Proteomes" id="UP000736335"/>
    </source>
</evidence>
<feature type="region of interest" description="Disordered" evidence="1">
    <location>
        <begin position="211"/>
        <end position="237"/>
    </location>
</feature>
<dbReference type="EMBL" id="WIUZ02000002">
    <property type="protein sequence ID" value="KAF9790676.1"/>
    <property type="molecule type" value="Genomic_DNA"/>
</dbReference>
<comment type="caution">
    <text evidence="3">The sequence shown here is derived from an EMBL/GenBank/DDBJ whole genome shotgun (WGS) entry which is preliminary data.</text>
</comment>
<feature type="transmembrane region" description="Helical" evidence="2">
    <location>
        <begin position="89"/>
        <end position="117"/>
    </location>
</feature>
<name>A0A9P6HP02_9AGAM</name>
<feature type="compositionally biased region" description="Basic and acidic residues" evidence="1">
    <location>
        <begin position="156"/>
        <end position="165"/>
    </location>
</feature>
<dbReference type="Proteomes" id="UP000736335">
    <property type="component" value="Unassembled WGS sequence"/>
</dbReference>
<feature type="compositionally biased region" description="Basic residues" evidence="1">
    <location>
        <begin position="121"/>
        <end position="130"/>
    </location>
</feature>
<reference evidence="3" key="2">
    <citation type="submission" date="2020-11" db="EMBL/GenBank/DDBJ databases">
        <authorList>
            <consortium name="DOE Joint Genome Institute"/>
            <person name="Kuo A."/>
            <person name="Miyauchi S."/>
            <person name="Kiss E."/>
            <person name="Drula E."/>
            <person name="Kohler A."/>
            <person name="Sanchez-Garcia M."/>
            <person name="Andreopoulos B."/>
            <person name="Barry K.W."/>
            <person name="Bonito G."/>
            <person name="Buee M."/>
            <person name="Carver A."/>
            <person name="Chen C."/>
            <person name="Cichocki N."/>
            <person name="Clum A."/>
            <person name="Culley D."/>
            <person name="Crous P.W."/>
            <person name="Fauchery L."/>
            <person name="Girlanda M."/>
            <person name="Hayes R."/>
            <person name="Keri Z."/>
            <person name="Labutti K."/>
            <person name="Lipzen A."/>
            <person name="Lombard V."/>
            <person name="Magnuson J."/>
            <person name="Maillard F."/>
            <person name="Morin E."/>
            <person name="Murat C."/>
            <person name="Nolan M."/>
            <person name="Ohm R."/>
            <person name="Pangilinan J."/>
            <person name="Pereira M."/>
            <person name="Perotto S."/>
            <person name="Peter M."/>
            <person name="Riley R."/>
            <person name="Sitrit Y."/>
            <person name="Stielow B."/>
            <person name="Szollosi G."/>
            <person name="Zifcakova L."/>
            <person name="Stursova M."/>
            <person name="Spatafora J.W."/>
            <person name="Tedersoo L."/>
            <person name="Vaario L.-M."/>
            <person name="Yamada A."/>
            <person name="Yan M."/>
            <person name="Wang P."/>
            <person name="Xu J."/>
            <person name="Bruns T."/>
            <person name="Baldrian P."/>
            <person name="Vilgalys R."/>
            <person name="Henrissat B."/>
            <person name="Grigoriev I.V."/>
            <person name="Hibbett D."/>
            <person name="Nagy L.G."/>
            <person name="Martin F.M."/>
        </authorList>
    </citation>
    <scope>NUCLEOTIDE SEQUENCE</scope>
    <source>
        <strain evidence="3">UH-Tt-Lm1</strain>
    </source>
</reference>
<dbReference type="AlphaFoldDB" id="A0A9P6HP02"/>
<organism evidence="3 4">
    <name type="scientific">Thelephora terrestris</name>
    <dbReference type="NCBI Taxonomy" id="56493"/>
    <lineage>
        <taxon>Eukaryota</taxon>
        <taxon>Fungi</taxon>
        <taxon>Dikarya</taxon>
        <taxon>Basidiomycota</taxon>
        <taxon>Agaricomycotina</taxon>
        <taxon>Agaricomycetes</taxon>
        <taxon>Thelephorales</taxon>
        <taxon>Thelephoraceae</taxon>
        <taxon>Thelephora</taxon>
    </lineage>
</organism>
<reference evidence="3" key="1">
    <citation type="journal article" date="2020" name="Nat. Commun.">
        <title>Large-scale genome sequencing of mycorrhizal fungi provides insights into the early evolution of symbiotic traits.</title>
        <authorList>
            <person name="Miyauchi S."/>
            <person name="Kiss E."/>
            <person name="Kuo A."/>
            <person name="Drula E."/>
            <person name="Kohler A."/>
            <person name="Sanchez-Garcia M."/>
            <person name="Morin E."/>
            <person name="Andreopoulos B."/>
            <person name="Barry K.W."/>
            <person name="Bonito G."/>
            <person name="Buee M."/>
            <person name="Carver A."/>
            <person name="Chen C."/>
            <person name="Cichocki N."/>
            <person name="Clum A."/>
            <person name="Culley D."/>
            <person name="Crous P.W."/>
            <person name="Fauchery L."/>
            <person name="Girlanda M."/>
            <person name="Hayes R.D."/>
            <person name="Keri Z."/>
            <person name="LaButti K."/>
            <person name="Lipzen A."/>
            <person name="Lombard V."/>
            <person name="Magnuson J."/>
            <person name="Maillard F."/>
            <person name="Murat C."/>
            <person name="Nolan M."/>
            <person name="Ohm R.A."/>
            <person name="Pangilinan J."/>
            <person name="Pereira M.F."/>
            <person name="Perotto S."/>
            <person name="Peter M."/>
            <person name="Pfister S."/>
            <person name="Riley R."/>
            <person name="Sitrit Y."/>
            <person name="Stielow J.B."/>
            <person name="Szollosi G."/>
            <person name="Zifcakova L."/>
            <person name="Stursova M."/>
            <person name="Spatafora J.W."/>
            <person name="Tedersoo L."/>
            <person name="Vaario L.M."/>
            <person name="Yamada A."/>
            <person name="Yan M."/>
            <person name="Wang P."/>
            <person name="Xu J."/>
            <person name="Bruns T."/>
            <person name="Baldrian P."/>
            <person name="Vilgalys R."/>
            <person name="Dunand C."/>
            <person name="Henrissat B."/>
            <person name="Grigoriev I.V."/>
            <person name="Hibbett D."/>
            <person name="Nagy L.G."/>
            <person name="Martin F.M."/>
        </authorList>
    </citation>
    <scope>NUCLEOTIDE SEQUENCE</scope>
    <source>
        <strain evidence="3">UH-Tt-Lm1</strain>
    </source>
</reference>
<keyword evidence="2" id="KW-1133">Transmembrane helix</keyword>
<proteinExistence type="predicted"/>
<gene>
    <name evidence="3" type="ORF">BJ322DRAFT_406721</name>
</gene>
<keyword evidence="2" id="KW-0472">Membrane</keyword>
<evidence type="ECO:0000256" key="1">
    <source>
        <dbReference type="SAM" id="MobiDB-lite"/>
    </source>
</evidence>
<feature type="compositionally biased region" description="Polar residues" evidence="1">
    <location>
        <begin position="343"/>
        <end position="355"/>
    </location>
</feature>
<keyword evidence="2" id="KW-0812">Transmembrane</keyword>
<feature type="region of interest" description="Disordered" evidence="1">
    <location>
        <begin position="121"/>
        <end position="195"/>
    </location>
</feature>
<protein>
    <submittedName>
        <fullName evidence="3">Uncharacterized protein</fullName>
    </submittedName>
</protein>